<dbReference type="GO" id="GO:0043138">
    <property type="term" value="F:3'-5' DNA helicase activity"/>
    <property type="evidence" value="ECO:0007669"/>
    <property type="project" value="UniProtKB-EC"/>
</dbReference>
<dbReference type="Gene3D" id="1.10.150.80">
    <property type="entry name" value="HRDC domain"/>
    <property type="match status" value="1"/>
</dbReference>
<keyword evidence="4" id="KW-0479">Metal-binding</keyword>
<dbReference type="InterPro" id="IPR010997">
    <property type="entry name" value="HRDC-like_sf"/>
</dbReference>
<evidence type="ECO:0000313" key="20">
    <source>
        <dbReference type="EMBL" id="RAK46095.1"/>
    </source>
</evidence>
<dbReference type="GO" id="GO:0046872">
    <property type="term" value="F:metal ion binding"/>
    <property type="evidence" value="ECO:0007669"/>
    <property type="project" value="UniProtKB-KW"/>
</dbReference>
<dbReference type="GO" id="GO:0006281">
    <property type="term" value="P:DNA repair"/>
    <property type="evidence" value="ECO:0007669"/>
    <property type="project" value="UniProtKB-KW"/>
</dbReference>
<dbReference type="InterPro" id="IPR018982">
    <property type="entry name" value="RQC_domain"/>
</dbReference>
<evidence type="ECO:0000259" key="17">
    <source>
        <dbReference type="PROSITE" id="PS50967"/>
    </source>
</evidence>
<keyword evidence="8 20" id="KW-0347">Helicase</keyword>
<evidence type="ECO:0000256" key="12">
    <source>
        <dbReference type="ARBA" id="ARBA00023172"/>
    </source>
</evidence>
<comment type="cofactor">
    <cofactor evidence="2">
        <name>Zn(2+)</name>
        <dbReference type="ChEBI" id="CHEBI:29105"/>
    </cofactor>
</comment>
<dbReference type="GO" id="GO:0043590">
    <property type="term" value="C:bacterial nucleoid"/>
    <property type="evidence" value="ECO:0007669"/>
    <property type="project" value="TreeGrafter"/>
</dbReference>
<dbReference type="Pfam" id="PF00271">
    <property type="entry name" value="Helicase_C"/>
    <property type="match status" value="1"/>
</dbReference>
<dbReference type="CDD" id="cd17920">
    <property type="entry name" value="DEXHc_RecQ"/>
    <property type="match status" value="1"/>
</dbReference>
<dbReference type="AlphaFoldDB" id="A0A327ZV62"/>
<comment type="cofactor">
    <cofactor evidence="1">
        <name>Mg(2+)</name>
        <dbReference type="ChEBI" id="CHEBI:18420"/>
    </cofactor>
</comment>
<dbReference type="GO" id="GO:0009378">
    <property type="term" value="F:four-way junction helicase activity"/>
    <property type="evidence" value="ECO:0007669"/>
    <property type="project" value="TreeGrafter"/>
</dbReference>
<dbReference type="SMART" id="SM00341">
    <property type="entry name" value="HRDC"/>
    <property type="match status" value="1"/>
</dbReference>
<evidence type="ECO:0000256" key="14">
    <source>
        <dbReference type="ARBA" id="ARBA00023235"/>
    </source>
</evidence>
<evidence type="ECO:0000256" key="10">
    <source>
        <dbReference type="ARBA" id="ARBA00022840"/>
    </source>
</evidence>
<keyword evidence="12" id="KW-0233">DNA recombination</keyword>
<evidence type="ECO:0000259" key="18">
    <source>
        <dbReference type="PROSITE" id="PS51192"/>
    </source>
</evidence>
<dbReference type="InterPro" id="IPR044876">
    <property type="entry name" value="HRDC_dom_sf"/>
</dbReference>
<dbReference type="InterPro" id="IPR011545">
    <property type="entry name" value="DEAD/DEAH_box_helicase_dom"/>
</dbReference>
<dbReference type="GO" id="GO:0006260">
    <property type="term" value="P:DNA replication"/>
    <property type="evidence" value="ECO:0007669"/>
    <property type="project" value="InterPro"/>
</dbReference>
<evidence type="ECO:0000256" key="8">
    <source>
        <dbReference type="ARBA" id="ARBA00022806"/>
    </source>
</evidence>
<protein>
    <recommendedName>
        <fullName evidence="16">DNA helicase RecQ</fullName>
        <ecNumber evidence="16">5.6.2.4</ecNumber>
    </recommendedName>
</protein>
<keyword evidence="6" id="KW-0227">DNA damage</keyword>
<dbReference type="InterPro" id="IPR036388">
    <property type="entry name" value="WH-like_DNA-bd_sf"/>
</dbReference>
<keyword evidence="10" id="KW-0067">ATP-binding</keyword>
<keyword evidence="13" id="KW-0234">DNA repair</keyword>
<dbReference type="RefSeq" id="WP_111714265.1">
    <property type="nucleotide sequence ID" value="NZ_JBHSSR010000001.1"/>
</dbReference>
<dbReference type="GO" id="GO:0003677">
    <property type="term" value="F:DNA binding"/>
    <property type="evidence" value="ECO:0007669"/>
    <property type="project" value="UniProtKB-KW"/>
</dbReference>
<dbReference type="Pfam" id="PF09382">
    <property type="entry name" value="RQC"/>
    <property type="match status" value="1"/>
</dbReference>
<dbReference type="InterPro" id="IPR036390">
    <property type="entry name" value="WH_DNA-bd_sf"/>
</dbReference>
<dbReference type="PROSITE" id="PS51194">
    <property type="entry name" value="HELICASE_CTER"/>
    <property type="match status" value="1"/>
</dbReference>
<dbReference type="GO" id="GO:0006310">
    <property type="term" value="P:DNA recombination"/>
    <property type="evidence" value="ECO:0007669"/>
    <property type="project" value="UniProtKB-UniRule"/>
</dbReference>
<comment type="catalytic activity">
    <reaction evidence="15">
        <text>Couples ATP hydrolysis with the unwinding of duplex DNA by translocating in the 3'-5' direction.</text>
        <dbReference type="EC" id="5.6.2.4"/>
    </reaction>
</comment>
<evidence type="ECO:0000256" key="6">
    <source>
        <dbReference type="ARBA" id="ARBA00022763"/>
    </source>
</evidence>
<dbReference type="GO" id="GO:0016787">
    <property type="term" value="F:hydrolase activity"/>
    <property type="evidence" value="ECO:0007669"/>
    <property type="project" value="UniProtKB-KW"/>
</dbReference>
<dbReference type="InterPro" id="IPR001650">
    <property type="entry name" value="Helicase_C-like"/>
</dbReference>
<evidence type="ECO:0000256" key="7">
    <source>
        <dbReference type="ARBA" id="ARBA00022801"/>
    </source>
</evidence>
<feature type="domain" description="HRDC" evidence="17">
    <location>
        <begin position="514"/>
        <end position="589"/>
    </location>
</feature>
<dbReference type="Pfam" id="PF00570">
    <property type="entry name" value="HRDC"/>
    <property type="match status" value="1"/>
</dbReference>
<feature type="domain" description="Helicase C-terminal" evidence="19">
    <location>
        <begin position="212"/>
        <end position="360"/>
    </location>
</feature>
<organism evidence="20 21">
    <name type="scientific">Macrococcus epidermidis</name>
    <dbReference type="NCBI Taxonomy" id="1902580"/>
    <lineage>
        <taxon>Bacteria</taxon>
        <taxon>Bacillati</taxon>
        <taxon>Bacillota</taxon>
        <taxon>Bacilli</taxon>
        <taxon>Bacillales</taxon>
        <taxon>Staphylococcaceae</taxon>
        <taxon>Macrococcus</taxon>
    </lineage>
</organism>
<keyword evidence="9" id="KW-0862">Zinc</keyword>
<dbReference type="NCBIfam" id="TIGR00614">
    <property type="entry name" value="recQ_fam"/>
    <property type="match status" value="1"/>
</dbReference>
<dbReference type="SUPFAM" id="SSF52540">
    <property type="entry name" value="P-loop containing nucleoside triphosphate hydrolases"/>
    <property type="match status" value="1"/>
</dbReference>
<evidence type="ECO:0000259" key="19">
    <source>
        <dbReference type="PROSITE" id="PS51194"/>
    </source>
</evidence>
<keyword evidence="14" id="KW-0413">Isomerase</keyword>
<dbReference type="SMART" id="SM00490">
    <property type="entry name" value="HELICc"/>
    <property type="match status" value="1"/>
</dbReference>
<evidence type="ECO:0000256" key="11">
    <source>
        <dbReference type="ARBA" id="ARBA00023125"/>
    </source>
</evidence>
<dbReference type="GO" id="GO:0005524">
    <property type="term" value="F:ATP binding"/>
    <property type="evidence" value="ECO:0007669"/>
    <property type="project" value="UniProtKB-KW"/>
</dbReference>
<dbReference type="Pfam" id="PF16124">
    <property type="entry name" value="RecQ_Zn_bind"/>
    <property type="match status" value="1"/>
</dbReference>
<accession>A0A327ZV62</accession>
<proteinExistence type="inferred from homology"/>
<dbReference type="InterPro" id="IPR032284">
    <property type="entry name" value="RecQ_Zn-bd"/>
</dbReference>
<keyword evidence="21" id="KW-1185">Reference proteome</keyword>
<comment type="similarity">
    <text evidence="3">Belongs to the helicase family. RecQ subfamily.</text>
</comment>
<dbReference type="Pfam" id="PF00270">
    <property type="entry name" value="DEAD"/>
    <property type="match status" value="1"/>
</dbReference>
<dbReference type="FunFam" id="3.40.50.300:FF:001389">
    <property type="entry name" value="ATP-dependent DNA helicase RecQ"/>
    <property type="match status" value="1"/>
</dbReference>
<comment type="caution">
    <text evidence="20">The sequence shown here is derived from an EMBL/GenBank/DDBJ whole genome shotgun (WGS) entry which is preliminary data.</text>
</comment>
<evidence type="ECO:0000256" key="2">
    <source>
        <dbReference type="ARBA" id="ARBA00001947"/>
    </source>
</evidence>
<dbReference type="GO" id="GO:0005737">
    <property type="term" value="C:cytoplasm"/>
    <property type="evidence" value="ECO:0007669"/>
    <property type="project" value="TreeGrafter"/>
</dbReference>
<dbReference type="InterPro" id="IPR002121">
    <property type="entry name" value="HRDC_dom"/>
</dbReference>
<dbReference type="Gene3D" id="3.40.50.300">
    <property type="entry name" value="P-loop containing nucleotide triphosphate hydrolases"/>
    <property type="match status" value="2"/>
</dbReference>
<reference evidence="20 21" key="1">
    <citation type="journal article" date="2018" name="Front. Microbiol.">
        <title>Description and Comparative Genomics of Macrococcus caseolyticus subsp. hominis subsp. nov., Macrococcus goetzii sp. nov., Macrococcus epidermidis sp. nov., and Macrococcus bohemicus sp. nov., Novel Macrococci From Human Clinical Material With Virulence Potential and Suspected Uptake of Foreign DNA by Natural Transformation.</title>
        <authorList>
            <person name="Maslanova I."/>
            <person name="Wertheimer Z."/>
            <person name="Sedlacek I."/>
            <person name="Svec P."/>
            <person name="Indrakova A."/>
            <person name="Kovarovic V."/>
            <person name="Schumann P."/>
            <person name="Sproer C."/>
            <person name="Kralova S."/>
            <person name="Sedo O."/>
            <person name="Kristofova L."/>
            <person name="Vrbovska V."/>
            <person name="Fuzik T."/>
            <person name="Petras P."/>
            <person name="Zdrahal Z."/>
            <person name="Ruzickova V."/>
            <person name="Doskar J."/>
            <person name="Pantucek R."/>
        </authorList>
    </citation>
    <scope>NUCLEOTIDE SEQUENCE [LARGE SCALE GENOMIC DNA]</scope>
    <source>
        <strain evidence="20 21">01/688</strain>
    </source>
</reference>
<dbReference type="SUPFAM" id="SSF47819">
    <property type="entry name" value="HRDC-like"/>
    <property type="match status" value="1"/>
</dbReference>
<dbReference type="SMART" id="SM00487">
    <property type="entry name" value="DEXDc"/>
    <property type="match status" value="1"/>
</dbReference>
<evidence type="ECO:0000256" key="13">
    <source>
        <dbReference type="ARBA" id="ARBA00023204"/>
    </source>
</evidence>
<feature type="domain" description="Helicase ATP-binding" evidence="18">
    <location>
        <begin position="22"/>
        <end position="191"/>
    </location>
</feature>
<dbReference type="PANTHER" id="PTHR13710">
    <property type="entry name" value="DNA HELICASE RECQ FAMILY MEMBER"/>
    <property type="match status" value="1"/>
</dbReference>
<keyword evidence="7" id="KW-0378">Hydrolase</keyword>
<keyword evidence="5" id="KW-0547">Nucleotide-binding</keyword>
<evidence type="ECO:0000256" key="9">
    <source>
        <dbReference type="ARBA" id="ARBA00022833"/>
    </source>
</evidence>
<dbReference type="EMBL" id="PZJH01000001">
    <property type="protein sequence ID" value="RAK46095.1"/>
    <property type="molecule type" value="Genomic_DNA"/>
</dbReference>
<dbReference type="PROSITE" id="PS50967">
    <property type="entry name" value="HRDC"/>
    <property type="match status" value="1"/>
</dbReference>
<dbReference type="PANTHER" id="PTHR13710:SF105">
    <property type="entry name" value="ATP-DEPENDENT DNA HELICASE Q1"/>
    <property type="match status" value="1"/>
</dbReference>
<evidence type="ECO:0000256" key="1">
    <source>
        <dbReference type="ARBA" id="ARBA00001946"/>
    </source>
</evidence>
<gene>
    <name evidence="20" type="primary">recQ</name>
    <name evidence="20" type="ORF">BHU61_01210</name>
</gene>
<sequence length="589" mass="67367">MEKVLKEYYGYETFRPGQSELIQNALDNHATLGILPTGGGKSICYQIPGILKGGLTLVISPLISLMKDQVDSLNASGIHAAFLNSTQKIKETKQIETGLINGDYQFLYVAPERFNQRQFIHLLYQLNINLIAFDEAHCISKWGHDFRPSYRESIKAVMSLPHPFTIMALTATATVDVKEDICNLLHIENQYVIETSTKRDNLKFMIDPTYQKQKRLLEFIGTHKEDSGIIYANTRKQVESLSEVLHLEAIDHVIYHAGLNKDMKDEHQSKFVKDDVKVMIATNAFGMGIDKSNVRYVVHYNLPQDIESYYQEAGRAGRDGLDSECLLLFGEQDIKLQQFFIETSNDENVQELKKEKLNKMIAYTKTKQCLQSTIIHYFNPDEHLNKCGKCSNCIHEIENYNMTTEAKKILSCMIRIKQPVHKLLITKVLHGEKDDSVTHPGYHQLSTFGLLKDYPTNAIQSFIETLLFNGYIIEQKGKLFCHESAREILTGDKQVMTYYKHASYNERVKITTIETVDEILLKTLKDVRKCLSDDLSVPPFTIFSDHTLQLFATKKPVSKDEMILIEGVGSYKLKHYCPEFIDAIKTYSA</sequence>
<dbReference type="GO" id="GO:0009432">
    <property type="term" value="P:SOS response"/>
    <property type="evidence" value="ECO:0007669"/>
    <property type="project" value="UniProtKB-UniRule"/>
</dbReference>
<dbReference type="PROSITE" id="PS51192">
    <property type="entry name" value="HELICASE_ATP_BIND_1"/>
    <property type="match status" value="1"/>
</dbReference>
<dbReference type="SUPFAM" id="SSF46785">
    <property type="entry name" value="Winged helix' DNA-binding domain"/>
    <property type="match status" value="1"/>
</dbReference>
<evidence type="ECO:0000256" key="16">
    <source>
        <dbReference type="NCBIfam" id="TIGR01389"/>
    </source>
</evidence>
<dbReference type="SMART" id="SM00956">
    <property type="entry name" value="RQC"/>
    <property type="match status" value="1"/>
</dbReference>
<dbReference type="Proteomes" id="UP000249808">
    <property type="component" value="Unassembled WGS sequence"/>
</dbReference>
<dbReference type="InterPro" id="IPR027417">
    <property type="entry name" value="P-loop_NTPase"/>
</dbReference>
<dbReference type="EC" id="5.6.2.4" evidence="16"/>
<dbReference type="InterPro" id="IPR006293">
    <property type="entry name" value="DNA_helicase_ATP-dep_RecQ_bac"/>
</dbReference>
<evidence type="ECO:0000256" key="5">
    <source>
        <dbReference type="ARBA" id="ARBA00022741"/>
    </source>
</evidence>
<dbReference type="InterPro" id="IPR004589">
    <property type="entry name" value="DNA_helicase_ATP-dep_RecQ"/>
</dbReference>
<dbReference type="InterPro" id="IPR014001">
    <property type="entry name" value="Helicase_ATP-bd"/>
</dbReference>
<dbReference type="NCBIfam" id="TIGR01389">
    <property type="entry name" value="recQ"/>
    <property type="match status" value="1"/>
</dbReference>
<dbReference type="Gene3D" id="1.10.10.10">
    <property type="entry name" value="Winged helix-like DNA-binding domain superfamily/Winged helix DNA-binding domain"/>
    <property type="match status" value="1"/>
</dbReference>
<keyword evidence="11" id="KW-0238">DNA-binding</keyword>
<name>A0A327ZV62_9STAP</name>
<evidence type="ECO:0000256" key="3">
    <source>
        <dbReference type="ARBA" id="ARBA00005446"/>
    </source>
</evidence>
<evidence type="ECO:0000256" key="15">
    <source>
        <dbReference type="ARBA" id="ARBA00034617"/>
    </source>
</evidence>
<evidence type="ECO:0000313" key="21">
    <source>
        <dbReference type="Proteomes" id="UP000249808"/>
    </source>
</evidence>
<dbReference type="GO" id="GO:0030894">
    <property type="term" value="C:replisome"/>
    <property type="evidence" value="ECO:0007669"/>
    <property type="project" value="TreeGrafter"/>
</dbReference>
<evidence type="ECO:0000256" key="4">
    <source>
        <dbReference type="ARBA" id="ARBA00022723"/>
    </source>
</evidence>